<dbReference type="InterPro" id="IPR002128">
    <property type="entry name" value="NADH_UbQ_OxRdtase_chlpt_su5_C"/>
</dbReference>
<feature type="domain" description="NADH-Ubiquinone oxidoreductase (complex I) chain 5 N-terminal" evidence="22">
    <location>
        <begin position="75"/>
        <end position="125"/>
    </location>
</feature>
<evidence type="ECO:0000256" key="1">
    <source>
        <dbReference type="ARBA" id="ARBA00004059"/>
    </source>
</evidence>
<keyword evidence="10 20" id="KW-0874">Quinone</keyword>
<name>A0A899L9J7_OLDCO</name>
<dbReference type="EMBL" id="MT767006">
    <property type="protein sequence ID" value="QSM34924.1"/>
    <property type="molecule type" value="Genomic_DNA"/>
</dbReference>
<evidence type="ECO:0000256" key="13">
    <source>
        <dbReference type="ARBA" id="ARBA00022967"/>
    </source>
</evidence>
<feature type="transmembrane region" description="Helical" evidence="20">
    <location>
        <begin position="593"/>
        <end position="611"/>
    </location>
</feature>
<dbReference type="GO" id="GO:0009535">
    <property type="term" value="C:chloroplast thylakoid membrane"/>
    <property type="evidence" value="ECO:0007669"/>
    <property type="project" value="UniProtKB-SubCell"/>
</dbReference>
<evidence type="ECO:0000256" key="16">
    <source>
        <dbReference type="ARBA" id="ARBA00023078"/>
    </source>
</evidence>
<feature type="transmembrane region" description="Helical" evidence="20">
    <location>
        <begin position="351"/>
        <end position="373"/>
    </location>
</feature>
<geneLocation type="chloroplast" evidence="24"/>
<comment type="subunit">
    <text evidence="4 20">NDH is composed of at least 16 different subunits, 5 of which are encoded in the nucleus.</text>
</comment>
<evidence type="ECO:0000256" key="6">
    <source>
        <dbReference type="ARBA" id="ARBA00022448"/>
    </source>
</evidence>
<dbReference type="GO" id="GO:0048038">
    <property type="term" value="F:quinone binding"/>
    <property type="evidence" value="ECO:0007669"/>
    <property type="project" value="UniProtKB-KW"/>
</dbReference>
<evidence type="ECO:0000256" key="8">
    <source>
        <dbReference type="ARBA" id="ARBA00022640"/>
    </source>
</evidence>
<keyword evidence="13" id="KW-1278">Translocase</keyword>
<comment type="function">
    <text evidence="1 20">NDH shuttles electrons from NAD(P)H:plastoquinone, via FMN and iron-sulfur (Fe-S) centers, to quinones in the photosynthetic chain and possibly in a chloroplast respiratory chain. The immediate electron acceptor for the enzyme in this species is believed to be plastoquinone. Couples the redox reaction to proton translocation, and thus conserves the redox energy in a proton gradient.</text>
</comment>
<dbReference type="GO" id="GO:0008137">
    <property type="term" value="F:NADH dehydrogenase (ubiquinone) activity"/>
    <property type="evidence" value="ECO:0007669"/>
    <property type="project" value="InterPro"/>
</dbReference>
<evidence type="ECO:0000259" key="21">
    <source>
        <dbReference type="Pfam" id="PF00361"/>
    </source>
</evidence>
<gene>
    <name evidence="20 24" type="primary">ndhF</name>
</gene>
<dbReference type="InterPro" id="IPR001516">
    <property type="entry name" value="Proton_antipo_N"/>
</dbReference>
<feature type="domain" description="NADH:ubiquinone/plastoquinone oxidoreductase chloroplast chain 5 C-terminal" evidence="23">
    <location>
        <begin position="448"/>
        <end position="679"/>
    </location>
</feature>
<dbReference type="GO" id="GO:0042773">
    <property type="term" value="P:ATP synthesis coupled electron transport"/>
    <property type="evidence" value="ECO:0007669"/>
    <property type="project" value="InterPro"/>
</dbReference>
<evidence type="ECO:0000256" key="5">
    <source>
        <dbReference type="ARBA" id="ARBA00018648"/>
    </source>
</evidence>
<dbReference type="GeneID" id="67787722"/>
<keyword evidence="17 20" id="KW-0472">Membrane</keyword>
<dbReference type="NCBIfam" id="TIGR01974">
    <property type="entry name" value="NDH_I_L"/>
    <property type="match status" value="1"/>
</dbReference>
<evidence type="ECO:0000256" key="10">
    <source>
        <dbReference type="ARBA" id="ARBA00022719"/>
    </source>
</evidence>
<dbReference type="Pfam" id="PF00662">
    <property type="entry name" value="Proton_antipo_N"/>
    <property type="match status" value="1"/>
</dbReference>
<dbReference type="InterPro" id="IPR001750">
    <property type="entry name" value="ND/Mrp_TM"/>
</dbReference>
<evidence type="ECO:0000256" key="15">
    <source>
        <dbReference type="ARBA" id="ARBA00023027"/>
    </source>
</evidence>
<evidence type="ECO:0000256" key="19">
    <source>
        <dbReference type="ARBA" id="ARBA00048026"/>
    </source>
</evidence>
<feature type="transmembrane region" description="Helical" evidence="20">
    <location>
        <begin position="85"/>
        <end position="109"/>
    </location>
</feature>
<evidence type="ECO:0000256" key="7">
    <source>
        <dbReference type="ARBA" id="ARBA00022528"/>
    </source>
</evidence>
<feature type="transmembrane region" description="Helical" evidence="20">
    <location>
        <begin position="262"/>
        <end position="287"/>
    </location>
</feature>
<dbReference type="InterPro" id="IPR018393">
    <property type="entry name" value="NADHpl_OxRdtase_5_subgr"/>
</dbReference>
<dbReference type="Pfam" id="PF01010">
    <property type="entry name" value="Proton_antipo_C"/>
    <property type="match status" value="1"/>
</dbReference>
<dbReference type="PRINTS" id="PR01435">
    <property type="entry name" value="NPOXDRDTASE5"/>
</dbReference>
<keyword evidence="11 20" id="KW-0521">NADP</keyword>
<dbReference type="PANTHER" id="PTHR42829:SF2">
    <property type="entry name" value="NADH-UBIQUINONE OXIDOREDUCTASE CHAIN 5"/>
    <property type="match status" value="1"/>
</dbReference>
<evidence type="ECO:0000256" key="18">
    <source>
        <dbReference type="ARBA" id="ARBA00047726"/>
    </source>
</evidence>
<feature type="transmembrane region" description="Helical" evidence="20">
    <location>
        <begin position="318"/>
        <end position="339"/>
    </location>
</feature>
<keyword evidence="12 20" id="KW-0618">Plastoquinone</keyword>
<organism evidence="24">
    <name type="scientific">Oldenlandia corymbosa</name>
    <name type="common">Diamond flower</name>
    <name type="synonym">Hedyotis corymbosa</name>
    <dbReference type="NCBI Taxonomy" id="43536"/>
    <lineage>
        <taxon>Eukaryota</taxon>
        <taxon>Viridiplantae</taxon>
        <taxon>Streptophyta</taxon>
        <taxon>Embryophyta</taxon>
        <taxon>Tracheophyta</taxon>
        <taxon>Spermatophyta</taxon>
        <taxon>Magnoliopsida</taxon>
        <taxon>eudicotyledons</taxon>
        <taxon>Gunneridae</taxon>
        <taxon>Pentapetalae</taxon>
        <taxon>asterids</taxon>
        <taxon>lamiids</taxon>
        <taxon>Gentianales</taxon>
        <taxon>Rubiaceae</taxon>
        <taxon>Rubioideae</taxon>
        <taxon>Spermacoceae</taxon>
        <taxon>Hedyotis-Oldenlandia complex</taxon>
        <taxon>Oldenlandia</taxon>
    </lineage>
</organism>
<feature type="domain" description="NADH:quinone oxidoreductase/Mrp antiporter transmembrane" evidence="21">
    <location>
        <begin position="141"/>
        <end position="441"/>
    </location>
</feature>
<feature type="transmembrane region" description="Helical" evidence="20">
    <location>
        <begin position="121"/>
        <end position="139"/>
    </location>
</feature>
<evidence type="ECO:0000259" key="23">
    <source>
        <dbReference type="Pfam" id="PF01010"/>
    </source>
</evidence>
<dbReference type="InterPro" id="IPR003945">
    <property type="entry name" value="NU5C-like"/>
</dbReference>
<dbReference type="GO" id="GO:0003954">
    <property type="term" value="F:NADH dehydrogenase activity"/>
    <property type="evidence" value="ECO:0007669"/>
    <property type="project" value="TreeGrafter"/>
</dbReference>
<feature type="transmembrane region" description="Helical" evidence="20">
    <location>
        <begin position="293"/>
        <end position="311"/>
    </location>
</feature>
<proteinExistence type="inferred from homology"/>
<keyword evidence="14 20" id="KW-1133">Transmembrane helix</keyword>
<feature type="transmembrane region" description="Helical" evidence="20">
    <location>
        <begin position="187"/>
        <end position="205"/>
    </location>
</feature>
<accession>A0A899L9J7</accession>
<protein>
    <recommendedName>
        <fullName evidence="5 20">NAD(P)H-quinone oxidoreductase subunit 5, chloroplastic</fullName>
        <ecNumber evidence="20">7.1.1.-</ecNumber>
    </recommendedName>
    <alternativeName>
        <fullName evidence="20">NADH-plastoquinone oxidoreductase subunit 5</fullName>
    </alternativeName>
</protein>
<dbReference type="EC" id="7.1.1.-" evidence="20"/>
<evidence type="ECO:0000256" key="17">
    <source>
        <dbReference type="ARBA" id="ARBA00023136"/>
    </source>
</evidence>
<dbReference type="PANTHER" id="PTHR42829">
    <property type="entry name" value="NADH-UBIQUINONE OXIDOREDUCTASE CHAIN 5"/>
    <property type="match status" value="1"/>
</dbReference>
<dbReference type="Pfam" id="PF00361">
    <property type="entry name" value="Proton_antipo_M"/>
    <property type="match status" value="1"/>
</dbReference>
<comment type="catalytic activity">
    <reaction evidence="18 20">
        <text>a plastoquinone + NADPH + (n+1) H(+)(in) = a plastoquinol + NADP(+) + n H(+)(out)</text>
        <dbReference type="Rhea" id="RHEA:42612"/>
        <dbReference type="Rhea" id="RHEA-COMP:9561"/>
        <dbReference type="Rhea" id="RHEA-COMP:9562"/>
        <dbReference type="ChEBI" id="CHEBI:15378"/>
        <dbReference type="ChEBI" id="CHEBI:17757"/>
        <dbReference type="ChEBI" id="CHEBI:57783"/>
        <dbReference type="ChEBI" id="CHEBI:58349"/>
        <dbReference type="ChEBI" id="CHEBI:62192"/>
    </reaction>
</comment>
<evidence type="ECO:0000259" key="22">
    <source>
        <dbReference type="Pfam" id="PF00662"/>
    </source>
</evidence>
<evidence type="ECO:0000256" key="4">
    <source>
        <dbReference type="ARBA" id="ARBA00011199"/>
    </source>
</evidence>
<evidence type="ECO:0000256" key="11">
    <source>
        <dbReference type="ARBA" id="ARBA00022857"/>
    </source>
</evidence>
<evidence type="ECO:0000256" key="12">
    <source>
        <dbReference type="ARBA" id="ARBA00022957"/>
    </source>
</evidence>
<keyword evidence="16 20" id="KW-0793">Thylakoid</keyword>
<feature type="transmembrane region" description="Helical" evidence="20">
    <location>
        <begin position="40"/>
        <end position="60"/>
    </location>
</feature>
<reference evidence="24" key="1">
    <citation type="submission" date="2020-07" db="EMBL/GenBank/DDBJ databases">
        <authorList>
            <person name="Kong L.H."/>
            <person name="Yik H.Y."/>
            <person name="Shaw P.C."/>
        </authorList>
    </citation>
    <scope>NUCLEOTIDE SEQUENCE</scope>
</reference>
<keyword evidence="9 20" id="KW-0812">Transmembrane</keyword>
<feature type="transmembrane region" description="Helical" evidence="20">
    <location>
        <begin position="712"/>
        <end position="730"/>
    </location>
</feature>
<keyword evidence="8 20" id="KW-0934">Plastid</keyword>
<dbReference type="RefSeq" id="YP_010175830.1">
    <property type="nucleotide sequence ID" value="NC_057983.1"/>
</dbReference>
<feature type="transmembrane region" description="Helical" evidence="20">
    <location>
        <begin position="145"/>
        <end position="166"/>
    </location>
</feature>
<evidence type="ECO:0000256" key="14">
    <source>
        <dbReference type="ARBA" id="ARBA00022989"/>
    </source>
</evidence>
<keyword evidence="6 20" id="KW-0813">Transport</keyword>
<keyword evidence="7 20" id="KW-0150">Chloroplast</keyword>
<feature type="transmembrane region" description="Helical" evidence="20">
    <location>
        <begin position="535"/>
        <end position="555"/>
    </location>
</feature>
<dbReference type="PRINTS" id="PR01434">
    <property type="entry name" value="NADHDHGNASE5"/>
</dbReference>
<feature type="transmembrane region" description="Helical" evidence="20">
    <location>
        <begin position="225"/>
        <end position="250"/>
    </location>
</feature>
<feature type="transmembrane region" description="Helical" evidence="20">
    <location>
        <begin position="6"/>
        <end position="28"/>
    </location>
</feature>
<feature type="transmembrane region" description="Helical" evidence="20">
    <location>
        <begin position="424"/>
        <end position="447"/>
    </location>
</feature>
<evidence type="ECO:0000256" key="20">
    <source>
        <dbReference type="RuleBase" id="RU364062"/>
    </source>
</evidence>
<dbReference type="Gene3D" id="1.20.5.2700">
    <property type="match status" value="1"/>
</dbReference>
<evidence type="ECO:0000256" key="2">
    <source>
        <dbReference type="ARBA" id="ARBA00004454"/>
    </source>
</evidence>
<dbReference type="NCBIfam" id="NF005141">
    <property type="entry name" value="PRK06590.1"/>
    <property type="match status" value="1"/>
</dbReference>
<sequence length="731" mass="82460">MQHTYQYGWIIPLIPLLVPILIGVGLLLFPTATKTLRRMWSFHSVLLLSIVMLFSINISIQQINRDSIYQYVWSWVIINDFSLEFGYLIDPLTSIMSILITTVGIMVLIYSDNYMAHDQGYLRFFAYMSFFSTSMLGLVTSSNLIQIYIFWELVGVSSYLLIGFWFTRPLAANACQKAFVTNRIGDFGLLLGILGFFWITGSFEFRDLFEILNNLILDNEVNFRFVTLCAVLLFAGAVAKSAQFPLHVWLPDAMEGPTPISALIHAATMVAAGIFLVARLLPLFIVIPYIMNLISLVGIITLLLGATLALAQKDIKRGLAYSTMSQLGYMMLALGMGSYRSALFHLITHAYSKALLFLGSGSIIHSMETIVGYSPHKSQNMALMGGLTKHGPITKSTFLIGTLSLCGIPPLACFWSKDEILADSWLYSTSFAIIASVTAGLTAFYMFRIYLLTFEGHLGVQVQNYIGKQRIPFYSISLWGKGVSTTINKNNNFFSKKIYTIDDRASNVTRHFITISHFENEKLNSYPYESDNTMLFPLLVLCLFTLFIGSIGIPLSQEVGDLDILSKWLTPSINLFPQELNNSMNWYEFFNDAFFSVSIASLGIFIASFLYKTSYSSLLNLDLINSVLKIKSGPKRLLWDKIINAIYNWSYNRAYIDSFYTMSLTGGIRKSAEFIHFFDRRVIDGITNGFGVITFFVGEAIKYLGGGRISSYLFFYLLYVSIFLIFILGYF</sequence>
<evidence type="ECO:0000256" key="3">
    <source>
        <dbReference type="ARBA" id="ARBA00008200"/>
    </source>
</evidence>
<feature type="transmembrane region" description="Helical" evidence="20">
    <location>
        <begin position="393"/>
        <end position="412"/>
    </location>
</feature>
<comment type="subcellular location">
    <subcellularLocation>
        <location evidence="2 20">Plastid</location>
        <location evidence="2 20">Chloroplast thylakoid membrane</location>
        <topology evidence="2 20">Multi-pass membrane protein</topology>
    </subcellularLocation>
</comment>
<dbReference type="AlphaFoldDB" id="A0A899L9J7"/>
<keyword evidence="15 20" id="KW-0520">NAD</keyword>
<comment type="similarity">
    <text evidence="3 20">Belongs to the complex I subunit 5 family.</text>
</comment>
<evidence type="ECO:0000313" key="24">
    <source>
        <dbReference type="EMBL" id="QSM34924.1"/>
    </source>
</evidence>
<evidence type="ECO:0000256" key="9">
    <source>
        <dbReference type="ARBA" id="ARBA00022692"/>
    </source>
</evidence>
<dbReference type="GO" id="GO:0015990">
    <property type="term" value="P:electron transport coupled proton transport"/>
    <property type="evidence" value="ECO:0007669"/>
    <property type="project" value="TreeGrafter"/>
</dbReference>
<comment type="catalytic activity">
    <reaction evidence="19 20">
        <text>a plastoquinone + NADH + (n+1) H(+)(in) = a plastoquinol + NAD(+) + n H(+)(out)</text>
        <dbReference type="Rhea" id="RHEA:42608"/>
        <dbReference type="Rhea" id="RHEA-COMP:9561"/>
        <dbReference type="Rhea" id="RHEA-COMP:9562"/>
        <dbReference type="ChEBI" id="CHEBI:15378"/>
        <dbReference type="ChEBI" id="CHEBI:17757"/>
        <dbReference type="ChEBI" id="CHEBI:57540"/>
        <dbReference type="ChEBI" id="CHEBI:57945"/>
        <dbReference type="ChEBI" id="CHEBI:62192"/>
    </reaction>
</comment>